<feature type="compositionally biased region" description="Acidic residues" evidence="2">
    <location>
        <begin position="1070"/>
        <end position="1108"/>
    </location>
</feature>
<keyword evidence="5" id="KW-1185">Reference proteome</keyword>
<protein>
    <submittedName>
        <fullName evidence="4">CBF-domain-containing protein</fullName>
    </submittedName>
</protein>
<evidence type="ECO:0000313" key="4">
    <source>
        <dbReference type="EMBL" id="PWN30996.1"/>
    </source>
</evidence>
<feature type="compositionally biased region" description="Basic and acidic residues" evidence="2">
    <location>
        <begin position="1"/>
        <end position="21"/>
    </location>
</feature>
<feature type="compositionally biased region" description="Acidic residues" evidence="2">
    <location>
        <begin position="1119"/>
        <end position="1152"/>
    </location>
</feature>
<feature type="compositionally biased region" description="Acidic residues" evidence="2">
    <location>
        <begin position="1004"/>
        <end position="1022"/>
    </location>
</feature>
<dbReference type="GO" id="GO:0005634">
    <property type="term" value="C:nucleus"/>
    <property type="evidence" value="ECO:0007669"/>
    <property type="project" value="UniProtKB-ARBA"/>
</dbReference>
<evidence type="ECO:0000259" key="3">
    <source>
        <dbReference type="Pfam" id="PF03914"/>
    </source>
</evidence>
<dbReference type="InterPro" id="IPR040155">
    <property type="entry name" value="CEBPZ/Mak21-like"/>
</dbReference>
<feature type="compositionally biased region" description="Acidic residues" evidence="2">
    <location>
        <begin position="810"/>
        <end position="832"/>
    </location>
</feature>
<dbReference type="InterPro" id="IPR016024">
    <property type="entry name" value="ARM-type_fold"/>
</dbReference>
<dbReference type="SUPFAM" id="SSF48371">
    <property type="entry name" value="ARM repeat"/>
    <property type="match status" value="1"/>
</dbReference>
<sequence>MARDFRPKDKKQGGGTKDKASRPQANGHAQQQPRDFRPKAAKPSGQQTRFGDDEERSSSSAIASGEVAPSAHSSDGDDGEEGTEEELREAIAALGGEEGDLDLISSKALKATKGKGKQDDGSEAGLGDELKAFMKGLNLPTDVVPQPAPGPSKSPAKEVGGPAKKMDDDAAAALQEPTPTDAARASRAADKERTKQEKKEERRRMAEAQKAAADENKRKASKVEEIAKKAKETAAKKKVEQKSNAVVEAAKASSKPTVKEATSQLLITPAPQWMGTDVEALGPSSSSASSSALSHDRVVSLLAEGNAVLSAENATYHSLLNSGSHSMTAALGGLTPSDAKFISSLLGDTSSISGSAGGGGTLSDRIAAHALLLGSSALHNLRSLDALVTMAGKKSREESGRATRALADWFAGAGLGSSGRKLRYFRDQPELAATAAAPSSRGKQQRLCLFAFEDRLKKTYFSFLQTLENQSHDPLPFVRQQAVSQTFILLREKSEQEQNLMRLLVNKLGDGEKSVASKATNNLLELLNVHPNMKAIVTREVGELIRKPTRSSTRADKETTKKHHNHAKYYGVLALNQIMLTRQDTEVANSLIQLYFELFEEALNDEAARPDADKADGEEGDQASGKKKKDRWRDKKGKKGGKGNNSQNPDHAAAAVAETEGKMMAAILTGVRRAFPFAQLETNVFDKHLDTLFRITHSSSFNIAVQALQLIYVVATSSSTSSTSLSDRFHSSLYSSMLDPRLAQTSKTAMYLNLCFKAMRDDVDEDRRAAEVKRLVQVLAHMDVEFVCGALFLIGELIRAQPRLRGMLTDPEDDDEEVVRDQPEDAEDDEEADHSKSQTASARPATAYDPRKRDPRFARARPTCLWEVRPLLSHHHPTVRLLTTQLIQGQTLTTTPDLTLYSLSHFLDRFVYRNAKKAGSGAQKGASGMQPAIAAAGSGEDGVRKVKGWSGVGAADEVNTEKFRKKKAEDVPVDSLFFHHFFNLKEKRDAAQGKKKGKGRGDEMDSDGGEAGDEDVDDDEVSSDAGSAINMLDDEEAEDEDVASDADSDASDDSEEREIWAAMKRTMPAEDGDAELMDDSGDEDEDDEDLAELDYTDSEEEAEEGEEADAGKAGKEDDVSSDEEGMFDEDEDDLLPFADFEDGEDSSGEDEGAAATTTNVAGKKRGRDDGEDEESKPKSKSQQRRAERKKRKAMPTFASAEDYAHLLGGGDDEE</sequence>
<feature type="region of interest" description="Disordered" evidence="2">
    <location>
        <begin position="989"/>
        <end position="1214"/>
    </location>
</feature>
<dbReference type="Proteomes" id="UP000245884">
    <property type="component" value="Unassembled WGS sequence"/>
</dbReference>
<dbReference type="PANTHER" id="PTHR12048">
    <property type="entry name" value="CCAAT-BINDING FACTOR-RELATED"/>
    <property type="match status" value="1"/>
</dbReference>
<feature type="region of interest" description="Disordered" evidence="2">
    <location>
        <begin position="1"/>
        <end position="88"/>
    </location>
</feature>
<dbReference type="RefSeq" id="XP_025365608.1">
    <property type="nucleotide sequence ID" value="XM_025505303.1"/>
</dbReference>
<dbReference type="InterPro" id="IPR005612">
    <property type="entry name" value="CCAAT-binding_factor"/>
</dbReference>
<feature type="compositionally biased region" description="Polar residues" evidence="2">
    <location>
        <begin position="23"/>
        <end position="33"/>
    </location>
</feature>
<dbReference type="GeneID" id="37027126"/>
<name>A0A316V0C7_9BASI</name>
<feature type="compositionally biased region" description="Acidic residues" evidence="2">
    <location>
        <begin position="76"/>
        <end position="87"/>
    </location>
</feature>
<feature type="region of interest" description="Disordered" evidence="2">
    <location>
        <begin position="609"/>
        <end position="653"/>
    </location>
</feature>
<gene>
    <name evidence="4" type="ORF">BDZ90DRAFT_229992</name>
</gene>
<feature type="region of interest" description="Disordered" evidence="2">
    <location>
        <begin position="807"/>
        <end position="854"/>
    </location>
</feature>
<feature type="compositionally biased region" description="Basic and acidic residues" evidence="2">
    <location>
        <begin position="1109"/>
        <end position="1118"/>
    </location>
</feature>
<organism evidence="4 5">
    <name type="scientific">Jaminaea rosea</name>
    <dbReference type="NCBI Taxonomy" id="1569628"/>
    <lineage>
        <taxon>Eukaryota</taxon>
        <taxon>Fungi</taxon>
        <taxon>Dikarya</taxon>
        <taxon>Basidiomycota</taxon>
        <taxon>Ustilaginomycotina</taxon>
        <taxon>Exobasidiomycetes</taxon>
        <taxon>Microstromatales</taxon>
        <taxon>Microstromatales incertae sedis</taxon>
        <taxon>Jaminaea</taxon>
    </lineage>
</organism>
<evidence type="ECO:0000313" key="5">
    <source>
        <dbReference type="Proteomes" id="UP000245884"/>
    </source>
</evidence>
<feature type="domain" description="CCAAT-binding factor" evidence="3">
    <location>
        <begin position="704"/>
        <end position="882"/>
    </location>
</feature>
<accession>A0A316V0C7</accession>
<feature type="compositionally biased region" description="Basic residues" evidence="2">
    <location>
        <begin position="625"/>
        <end position="641"/>
    </location>
</feature>
<dbReference type="STRING" id="1569628.A0A316V0C7"/>
<feature type="region of interest" description="Disordered" evidence="2">
    <location>
        <begin position="110"/>
        <end position="129"/>
    </location>
</feature>
<feature type="compositionally biased region" description="Basic and acidic residues" evidence="2">
    <location>
        <begin position="187"/>
        <end position="222"/>
    </location>
</feature>
<comment type="similarity">
    <text evidence="1">Belongs to the CBF/MAK21 family.</text>
</comment>
<proteinExistence type="inferred from homology"/>
<feature type="region of interest" description="Disordered" evidence="2">
    <location>
        <begin position="137"/>
        <end position="222"/>
    </location>
</feature>
<feature type="compositionally biased region" description="Acidic residues" evidence="2">
    <location>
        <begin position="1032"/>
        <end position="1056"/>
    </location>
</feature>
<reference evidence="4 5" key="1">
    <citation type="journal article" date="2018" name="Mol. Biol. Evol.">
        <title>Broad Genomic Sampling Reveals a Smut Pathogenic Ancestry of the Fungal Clade Ustilaginomycotina.</title>
        <authorList>
            <person name="Kijpornyongpan T."/>
            <person name="Mondo S.J."/>
            <person name="Barry K."/>
            <person name="Sandor L."/>
            <person name="Lee J."/>
            <person name="Lipzen A."/>
            <person name="Pangilinan J."/>
            <person name="LaButti K."/>
            <person name="Hainaut M."/>
            <person name="Henrissat B."/>
            <person name="Grigoriev I.V."/>
            <person name="Spatafora J.W."/>
            <person name="Aime M.C."/>
        </authorList>
    </citation>
    <scope>NUCLEOTIDE SEQUENCE [LARGE SCALE GENOMIC DNA]</scope>
    <source>
        <strain evidence="4 5">MCA 5214</strain>
    </source>
</reference>
<dbReference type="Pfam" id="PF03914">
    <property type="entry name" value="CBF"/>
    <property type="match status" value="1"/>
</dbReference>
<evidence type="ECO:0000256" key="2">
    <source>
        <dbReference type="SAM" id="MobiDB-lite"/>
    </source>
</evidence>
<dbReference type="EMBL" id="KZ819662">
    <property type="protein sequence ID" value="PWN30996.1"/>
    <property type="molecule type" value="Genomic_DNA"/>
</dbReference>
<dbReference type="AlphaFoldDB" id="A0A316V0C7"/>
<dbReference type="OrthoDB" id="28947at2759"/>
<dbReference type="PANTHER" id="PTHR12048:SF0">
    <property type="entry name" value="CCAAT_ENHANCER-BINDING PROTEIN ZETA"/>
    <property type="match status" value="1"/>
</dbReference>
<feature type="compositionally biased region" description="Basic residues" evidence="2">
    <location>
        <begin position="1178"/>
        <end position="1193"/>
    </location>
</feature>
<evidence type="ECO:0000256" key="1">
    <source>
        <dbReference type="ARBA" id="ARBA00007797"/>
    </source>
</evidence>